<dbReference type="GO" id="GO:0015112">
    <property type="term" value="F:nitrate transmembrane transporter activity"/>
    <property type="evidence" value="ECO:0007669"/>
    <property type="project" value="InterPro"/>
</dbReference>
<organism evidence="10 11">
    <name type="scientific">Pseudarthrobacter oxydans</name>
    <name type="common">Arthrobacter oxydans</name>
    <dbReference type="NCBI Taxonomy" id="1671"/>
    <lineage>
        <taxon>Bacteria</taxon>
        <taxon>Bacillati</taxon>
        <taxon>Actinomycetota</taxon>
        <taxon>Actinomycetes</taxon>
        <taxon>Micrococcales</taxon>
        <taxon>Micrococcaceae</taxon>
        <taxon>Pseudarthrobacter</taxon>
    </lineage>
</organism>
<feature type="compositionally biased region" description="Polar residues" evidence="7">
    <location>
        <begin position="1"/>
        <end position="14"/>
    </location>
</feature>
<keyword evidence="4 8" id="KW-1133">Transmembrane helix</keyword>
<keyword evidence="6 8" id="KW-0472">Membrane</keyword>
<comment type="caution">
    <text evidence="10">The sequence shown here is derived from an EMBL/GenBank/DDBJ whole genome shotgun (WGS) entry which is preliminary data.</text>
</comment>
<dbReference type="AlphaFoldDB" id="A0AAW8NF38"/>
<protein>
    <submittedName>
        <fullName evidence="10">NNP family nitrate/nitrite transporter-like MFS transporter</fullName>
    </submittedName>
</protein>
<evidence type="ECO:0000256" key="5">
    <source>
        <dbReference type="ARBA" id="ARBA00023063"/>
    </source>
</evidence>
<evidence type="ECO:0000256" key="2">
    <source>
        <dbReference type="ARBA" id="ARBA00008432"/>
    </source>
</evidence>
<feature type="transmembrane region" description="Helical" evidence="8">
    <location>
        <begin position="25"/>
        <end position="47"/>
    </location>
</feature>
<gene>
    <name evidence="10" type="ORF">J2X12_003384</name>
</gene>
<dbReference type="InterPro" id="IPR020846">
    <property type="entry name" value="MFS_dom"/>
</dbReference>
<sequence length="417" mass="42787">MTESAPPTGTSAPAETSHPGKGRNLALATAASVTAFWAWNIVAPLGARYTQEMGLNSTATAVLVAMPIFVGSLGRIVVGAMTDRFGGRAMFTFVLLGSVPPVLLVALGGTLGSYALVLGAGLLLGVAGTVFAVGIPFVSAWYEPSRRGFATGVFGAGMGGTALAAFLTPRLVNWIGYLPTHLLIAGLLVVMGAVIWFNLKESPDWHANTAPVIPKLKDAAGLAVTWKLCFLYALVFGGFVSFATYLPTYLRDIYQFDPTAAGTRTAGFALAAVLFRPIGGVLADRIGSKPVVLSSLAGIAVLAFIVNLRPDGEIPAGLTFVAMASALGLGTGGVFAWVGRLAPAGKVGSISGIVSAAGGMGGYFPPLVMGATYNAADNSYFIGLMLLVVTAVVAFVFTIVAIRSPKQPARQGALKGT</sequence>
<keyword evidence="3 8" id="KW-0812">Transmembrane</keyword>
<feature type="transmembrane region" description="Helical" evidence="8">
    <location>
        <begin position="114"/>
        <end position="142"/>
    </location>
</feature>
<evidence type="ECO:0000256" key="7">
    <source>
        <dbReference type="SAM" id="MobiDB-lite"/>
    </source>
</evidence>
<feature type="transmembrane region" description="Helical" evidence="8">
    <location>
        <begin position="59"/>
        <end position="78"/>
    </location>
</feature>
<feature type="transmembrane region" description="Helical" evidence="8">
    <location>
        <begin position="90"/>
        <end position="108"/>
    </location>
</feature>
<dbReference type="EMBL" id="JAVDWN010000014">
    <property type="protein sequence ID" value="MDR7165335.1"/>
    <property type="molecule type" value="Genomic_DNA"/>
</dbReference>
<name>A0AAW8NF38_PSEOX</name>
<feature type="transmembrane region" description="Helical" evidence="8">
    <location>
        <begin position="220"/>
        <end position="246"/>
    </location>
</feature>
<comment type="similarity">
    <text evidence="2">Belongs to the major facilitator superfamily. Nitrate/nitrite porter (TC 2.A.1.8) family.</text>
</comment>
<comment type="subcellular location">
    <subcellularLocation>
        <location evidence="1">Cell membrane</location>
        <topology evidence="1">Multi-pass membrane protein</topology>
    </subcellularLocation>
</comment>
<evidence type="ECO:0000256" key="4">
    <source>
        <dbReference type="ARBA" id="ARBA00022989"/>
    </source>
</evidence>
<feature type="transmembrane region" description="Helical" evidence="8">
    <location>
        <begin position="350"/>
        <end position="368"/>
    </location>
</feature>
<keyword evidence="5" id="KW-0534">Nitrate assimilation</keyword>
<feature type="region of interest" description="Disordered" evidence="7">
    <location>
        <begin position="1"/>
        <end position="20"/>
    </location>
</feature>
<evidence type="ECO:0000313" key="10">
    <source>
        <dbReference type="EMBL" id="MDR7165335.1"/>
    </source>
</evidence>
<dbReference type="Gene3D" id="1.20.1250.20">
    <property type="entry name" value="MFS general substrate transporter like domains"/>
    <property type="match status" value="2"/>
</dbReference>
<evidence type="ECO:0000256" key="3">
    <source>
        <dbReference type="ARBA" id="ARBA00022692"/>
    </source>
</evidence>
<feature type="transmembrane region" description="Helical" evidence="8">
    <location>
        <begin position="149"/>
        <end position="168"/>
    </location>
</feature>
<dbReference type="GO" id="GO:0005886">
    <property type="term" value="C:plasma membrane"/>
    <property type="evidence" value="ECO:0007669"/>
    <property type="project" value="UniProtKB-SubCell"/>
</dbReference>
<evidence type="ECO:0000256" key="8">
    <source>
        <dbReference type="SAM" id="Phobius"/>
    </source>
</evidence>
<feature type="transmembrane region" description="Helical" evidence="8">
    <location>
        <begin position="380"/>
        <end position="402"/>
    </location>
</feature>
<feature type="domain" description="Major facilitator superfamily (MFS) profile" evidence="9">
    <location>
        <begin position="24"/>
        <end position="406"/>
    </location>
</feature>
<dbReference type="SUPFAM" id="SSF103473">
    <property type="entry name" value="MFS general substrate transporter"/>
    <property type="match status" value="1"/>
</dbReference>
<feature type="transmembrane region" description="Helical" evidence="8">
    <location>
        <begin position="314"/>
        <end position="338"/>
    </location>
</feature>
<proteinExistence type="inferred from homology"/>
<feature type="transmembrane region" description="Helical" evidence="8">
    <location>
        <begin position="174"/>
        <end position="199"/>
    </location>
</feature>
<evidence type="ECO:0000259" key="9">
    <source>
        <dbReference type="PROSITE" id="PS50850"/>
    </source>
</evidence>
<feature type="transmembrane region" description="Helical" evidence="8">
    <location>
        <begin position="290"/>
        <end position="308"/>
    </location>
</feature>
<reference evidence="10" key="1">
    <citation type="submission" date="2023-07" db="EMBL/GenBank/DDBJ databases">
        <title>Sorghum-associated microbial communities from plants grown in Nebraska, USA.</title>
        <authorList>
            <person name="Schachtman D."/>
        </authorList>
    </citation>
    <scope>NUCLEOTIDE SEQUENCE</scope>
    <source>
        <strain evidence="10">BE261</strain>
    </source>
</reference>
<dbReference type="Proteomes" id="UP001262032">
    <property type="component" value="Unassembled WGS sequence"/>
</dbReference>
<evidence type="ECO:0000313" key="11">
    <source>
        <dbReference type="Proteomes" id="UP001262032"/>
    </source>
</evidence>
<dbReference type="PROSITE" id="PS50850">
    <property type="entry name" value="MFS"/>
    <property type="match status" value="1"/>
</dbReference>
<accession>A0AAW8NF38</accession>
<feature type="transmembrane region" description="Helical" evidence="8">
    <location>
        <begin position="266"/>
        <end position="283"/>
    </location>
</feature>
<evidence type="ECO:0000256" key="6">
    <source>
        <dbReference type="ARBA" id="ARBA00023136"/>
    </source>
</evidence>
<dbReference type="GO" id="GO:0042128">
    <property type="term" value="P:nitrate assimilation"/>
    <property type="evidence" value="ECO:0007669"/>
    <property type="project" value="UniProtKB-KW"/>
</dbReference>
<dbReference type="InterPro" id="IPR011701">
    <property type="entry name" value="MFS"/>
</dbReference>
<dbReference type="PANTHER" id="PTHR23515">
    <property type="entry name" value="HIGH-AFFINITY NITRATE TRANSPORTER 2.3"/>
    <property type="match status" value="1"/>
</dbReference>
<dbReference type="Pfam" id="PF07690">
    <property type="entry name" value="MFS_1"/>
    <property type="match status" value="1"/>
</dbReference>
<evidence type="ECO:0000256" key="1">
    <source>
        <dbReference type="ARBA" id="ARBA00004651"/>
    </source>
</evidence>
<dbReference type="RefSeq" id="WP_174175006.1">
    <property type="nucleotide sequence ID" value="NZ_JABTYH010000002.1"/>
</dbReference>
<dbReference type="InterPro" id="IPR036259">
    <property type="entry name" value="MFS_trans_sf"/>
</dbReference>
<dbReference type="GeneID" id="97423894"/>
<dbReference type="InterPro" id="IPR044772">
    <property type="entry name" value="NO3_transporter"/>
</dbReference>